<dbReference type="EMBL" id="KQ414714">
    <property type="protein sequence ID" value="KOC62920.1"/>
    <property type="molecule type" value="Genomic_DNA"/>
</dbReference>
<evidence type="ECO:0000313" key="2">
    <source>
        <dbReference type="Proteomes" id="UP000053825"/>
    </source>
</evidence>
<dbReference type="AlphaFoldDB" id="A0A0L7QWE4"/>
<dbReference type="Gene3D" id="3.30.420.10">
    <property type="entry name" value="Ribonuclease H-like superfamily/Ribonuclease H"/>
    <property type="match status" value="1"/>
</dbReference>
<dbReference type="GO" id="GO:0003676">
    <property type="term" value="F:nucleic acid binding"/>
    <property type="evidence" value="ECO:0007669"/>
    <property type="project" value="InterPro"/>
</dbReference>
<organism evidence="1 2">
    <name type="scientific">Habropoda laboriosa</name>
    <dbReference type="NCBI Taxonomy" id="597456"/>
    <lineage>
        <taxon>Eukaryota</taxon>
        <taxon>Metazoa</taxon>
        <taxon>Ecdysozoa</taxon>
        <taxon>Arthropoda</taxon>
        <taxon>Hexapoda</taxon>
        <taxon>Insecta</taxon>
        <taxon>Pterygota</taxon>
        <taxon>Neoptera</taxon>
        <taxon>Endopterygota</taxon>
        <taxon>Hymenoptera</taxon>
        <taxon>Apocrita</taxon>
        <taxon>Aculeata</taxon>
        <taxon>Apoidea</taxon>
        <taxon>Anthophila</taxon>
        <taxon>Apidae</taxon>
        <taxon>Habropoda</taxon>
    </lineage>
</organism>
<protein>
    <recommendedName>
        <fullName evidence="3">Histone-lysine N-methyltransferase SETMAR</fullName>
    </recommendedName>
</protein>
<accession>A0A0L7QWE4</accession>
<proteinExistence type="predicted"/>
<dbReference type="Proteomes" id="UP000053825">
    <property type="component" value="Unassembled WGS sequence"/>
</dbReference>
<sequence length="61" mass="7374">ILNISWKVLTQMTYSPDSSLTDFSLFRSLQHHQYATHFNTIEKKVKRWTKFMENIGDYFDD</sequence>
<keyword evidence="2" id="KW-1185">Reference proteome</keyword>
<name>A0A0L7QWE4_9HYME</name>
<evidence type="ECO:0000313" key="1">
    <source>
        <dbReference type="EMBL" id="KOC62920.1"/>
    </source>
</evidence>
<gene>
    <name evidence="1" type="ORF">WH47_03111</name>
</gene>
<reference evidence="1 2" key="1">
    <citation type="submission" date="2015-07" db="EMBL/GenBank/DDBJ databases">
        <title>The genome of Habropoda laboriosa.</title>
        <authorList>
            <person name="Pan H."/>
            <person name="Kapheim K."/>
        </authorList>
    </citation>
    <scope>NUCLEOTIDE SEQUENCE [LARGE SCALE GENOMIC DNA]</scope>
    <source>
        <strain evidence="1">0110345459</strain>
    </source>
</reference>
<evidence type="ECO:0008006" key="3">
    <source>
        <dbReference type="Google" id="ProtNLM"/>
    </source>
</evidence>
<feature type="non-terminal residue" evidence="1">
    <location>
        <position position="1"/>
    </location>
</feature>
<dbReference type="InterPro" id="IPR036397">
    <property type="entry name" value="RNaseH_sf"/>
</dbReference>